<keyword evidence="5" id="KW-0539">Nucleus</keyword>
<dbReference type="Pfam" id="PF00400">
    <property type="entry name" value="WD40"/>
    <property type="match status" value="1"/>
</dbReference>
<evidence type="ECO:0000313" key="10">
    <source>
        <dbReference type="Proteomes" id="UP000008792"/>
    </source>
</evidence>
<evidence type="ECO:0000256" key="5">
    <source>
        <dbReference type="ARBA" id="ARBA00023242"/>
    </source>
</evidence>
<dbReference type="SMART" id="SM00320">
    <property type="entry name" value="WD40"/>
    <property type="match status" value="3"/>
</dbReference>
<keyword evidence="2" id="KW-0698">rRNA processing</keyword>
<dbReference type="PROSITE" id="PS50082">
    <property type="entry name" value="WD_REPEATS_2"/>
    <property type="match status" value="1"/>
</dbReference>
<comment type="subcellular location">
    <subcellularLocation>
        <location evidence="1">Nucleus</location>
        <location evidence="1">Nucleolus</location>
    </subcellularLocation>
</comment>
<dbReference type="SMART" id="SM01033">
    <property type="entry name" value="BING4CT"/>
    <property type="match status" value="1"/>
</dbReference>
<evidence type="ECO:0000259" key="8">
    <source>
        <dbReference type="SMART" id="SM01033"/>
    </source>
</evidence>
<dbReference type="InterPro" id="IPR015943">
    <property type="entry name" value="WD40/YVTN_repeat-like_dom_sf"/>
</dbReference>
<feature type="domain" description="BING4 C-terminal" evidence="8">
    <location>
        <begin position="413"/>
        <end position="491"/>
    </location>
</feature>
<evidence type="ECO:0000256" key="7">
    <source>
        <dbReference type="SAM" id="MobiDB-lite"/>
    </source>
</evidence>
<feature type="region of interest" description="Disordered" evidence="7">
    <location>
        <begin position="23"/>
        <end position="76"/>
    </location>
</feature>
<feature type="compositionally biased region" description="Basic residues" evidence="7">
    <location>
        <begin position="54"/>
        <end position="64"/>
    </location>
</feature>
<dbReference type="SUPFAM" id="SSF50978">
    <property type="entry name" value="WD40 repeat-like"/>
    <property type="match status" value="1"/>
</dbReference>
<dbReference type="InterPro" id="IPR036322">
    <property type="entry name" value="WD40_repeat_dom_sf"/>
</dbReference>
<dbReference type="GO" id="GO:0000462">
    <property type="term" value="P:maturation of SSU-rRNA from tricistronic rRNA transcript (SSU-rRNA, 5.8S rRNA, LSU-rRNA)"/>
    <property type="evidence" value="ECO:0007669"/>
    <property type="project" value="TreeGrafter"/>
</dbReference>
<dbReference type="PROSITE" id="PS00678">
    <property type="entry name" value="WD_REPEATS_1"/>
    <property type="match status" value="1"/>
</dbReference>
<organism evidence="9 10">
    <name type="scientific">Drosophila virilis</name>
    <name type="common">Fruit fly</name>
    <dbReference type="NCBI Taxonomy" id="7244"/>
    <lineage>
        <taxon>Eukaryota</taxon>
        <taxon>Metazoa</taxon>
        <taxon>Ecdysozoa</taxon>
        <taxon>Arthropoda</taxon>
        <taxon>Hexapoda</taxon>
        <taxon>Insecta</taxon>
        <taxon>Pterygota</taxon>
        <taxon>Neoptera</taxon>
        <taxon>Endopterygota</taxon>
        <taxon>Diptera</taxon>
        <taxon>Brachycera</taxon>
        <taxon>Muscomorpha</taxon>
        <taxon>Ephydroidea</taxon>
        <taxon>Drosophilidae</taxon>
        <taxon>Drosophila</taxon>
    </lineage>
</organism>
<keyword evidence="4" id="KW-0677">Repeat</keyword>
<dbReference type="InterPro" id="IPR019775">
    <property type="entry name" value="WD40_repeat_CS"/>
</dbReference>
<evidence type="ECO:0000256" key="2">
    <source>
        <dbReference type="ARBA" id="ARBA00022552"/>
    </source>
</evidence>
<accession>B4M1Y8</accession>
<dbReference type="InterPro" id="IPR040315">
    <property type="entry name" value="WDR46/Utp7"/>
</dbReference>
<evidence type="ECO:0000256" key="4">
    <source>
        <dbReference type="ARBA" id="ARBA00022737"/>
    </source>
</evidence>
<keyword evidence="3 6" id="KW-0853">WD repeat</keyword>
<feature type="region of interest" description="Disordered" evidence="7">
    <location>
        <begin position="565"/>
        <end position="609"/>
    </location>
</feature>
<dbReference type="InterPro" id="IPR012952">
    <property type="entry name" value="BING4_C_dom"/>
</dbReference>
<evidence type="ECO:0000313" key="9">
    <source>
        <dbReference type="EMBL" id="EDW65692.2"/>
    </source>
</evidence>
<evidence type="ECO:0000256" key="1">
    <source>
        <dbReference type="ARBA" id="ARBA00004604"/>
    </source>
</evidence>
<dbReference type="HOGENOM" id="CLU_022996_2_1_1"/>
<sequence>MTKTPPKGRKKPTTRYFDAAAVKSEDGEAKPAKLKRKHQQKFTGDFLKMQSHDKNKKLHNKKRPAATEHPKKQKIPQEVLDKYSRGDAVDSRGVKTRHFKEKQQRKEIYLEYATEQAARTELLLQETAGQLEADEEEITASYRQEEIAANVDLQSAAKHFRLKLDFGPYTMRYTKNGRHLLLGGRRGHVAAFDWVTKKLHCEFNVMESVSDVQWLHVPTMYAVAQKEWVYFYDKKGTELHCVKRLSRVNRLDFLPYHFLLAAGNSVGYASWLDVSIGELVGNFNTGLGDIRHMRHNPSNGVLCIGGGKGVVSMWSPKVREPLAKLLCHSTAMTALTVDPKGVHLVTAGLDRMVKVWDLRNLNETPLAIFRLRLPANEVEVSQRGMLALSQGTYLETYTDVLHGGGTANSNKLPYLRQRCDAFVHGMRFCPYEDVLGVSTANGFQSLLVPGSGEPNYDALEDNPYETSKQRREHEVHALLEKIPPELITLDPNEITGVDAPTLQEKVDAKRQLFHLKPPRINMKMRHKMKGRGGSAKAARNKQIVKDCSARCFISEVRKAKQGLIASHKHGDDGDNVQQASSGKAKTPKPVRSVLDRFKPKPQKKQKPTN</sequence>
<reference evidence="9 10" key="1">
    <citation type="journal article" date="2007" name="Nature">
        <title>Evolution of genes and genomes on the Drosophila phylogeny.</title>
        <authorList>
            <consortium name="Drosophila 12 Genomes Consortium"/>
            <person name="Clark A.G."/>
            <person name="Eisen M.B."/>
            <person name="Smith D.R."/>
            <person name="Bergman C.M."/>
            <person name="Oliver B."/>
            <person name="Markow T.A."/>
            <person name="Kaufman T.C."/>
            <person name="Kellis M."/>
            <person name="Gelbart W."/>
            <person name="Iyer V.N."/>
            <person name="Pollard D.A."/>
            <person name="Sackton T.B."/>
            <person name="Larracuente A.M."/>
            <person name="Singh N.D."/>
            <person name="Abad J.P."/>
            <person name="Abt D.N."/>
            <person name="Adryan B."/>
            <person name="Aguade M."/>
            <person name="Akashi H."/>
            <person name="Anderson W.W."/>
            <person name="Aquadro C.F."/>
            <person name="Ardell D.H."/>
            <person name="Arguello R."/>
            <person name="Artieri C.G."/>
            <person name="Barbash D.A."/>
            <person name="Barker D."/>
            <person name="Barsanti P."/>
            <person name="Batterham P."/>
            <person name="Batzoglou S."/>
            <person name="Begun D."/>
            <person name="Bhutkar A."/>
            <person name="Blanco E."/>
            <person name="Bosak S.A."/>
            <person name="Bradley R.K."/>
            <person name="Brand A.D."/>
            <person name="Brent M.R."/>
            <person name="Brooks A.N."/>
            <person name="Brown R.H."/>
            <person name="Butlin R.K."/>
            <person name="Caggese C."/>
            <person name="Calvi B.R."/>
            <person name="Bernardo de Carvalho A."/>
            <person name="Caspi A."/>
            <person name="Castrezana S."/>
            <person name="Celniker S.E."/>
            <person name="Chang J.L."/>
            <person name="Chapple C."/>
            <person name="Chatterji S."/>
            <person name="Chinwalla A."/>
            <person name="Civetta A."/>
            <person name="Clifton S.W."/>
            <person name="Comeron J.M."/>
            <person name="Costello J.C."/>
            <person name="Coyne J.A."/>
            <person name="Daub J."/>
            <person name="David R.G."/>
            <person name="Delcher A.L."/>
            <person name="Delehaunty K."/>
            <person name="Do C.B."/>
            <person name="Ebling H."/>
            <person name="Edwards K."/>
            <person name="Eickbush T."/>
            <person name="Evans J.D."/>
            <person name="Filipski A."/>
            <person name="Findeiss S."/>
            <person name="Freyhult E."/>
            <person name="Fulton L."/>
            <person name="Fulton R."/>
            <person name="Garcia A.C."/>
            <person name="Gardiner A."/>
            <person name="Garfield D.A."/>
            <person name="Garvin B.E."/>
            <person name="Gibson G."/>
            <person name="Gilbert D."/>
            <person name="Gnerre S."/>
            <person name="Godfrey J."/>
            <person name="Good R."/>
            <person name="Gotea V."/>
            <person name="Gravely B."/>
            <person name="Greenberg A.J."/>
            <person name="Griffiths-Jones S."/>
            <person name="Gross S."/>
            <person name="Guigo R."/>
            <person name="Gustafson E.A."/>
            <person name="Haerty W."/>
            <person name="Hahn M.W."/>
            <person name="Halligan D.L."/>
            <person name="Halpern A.L."/>
            <person name="Halter G.M."/>
            <person name="Han M.V."/>
            <person name="Heger A."/>
            <person name="Hillier L."/>
            <person name="Hinrichs A.S."/>
            <person name="Holmes I."/>
            <person name="Hoskins R.A."/>
            <person name="Hubisz M.J."/>
            <person name="Hultmark D."/>
            <person name="Huntley M.A."/>
            <person name="Jaffe D.B."/>
            <person name="Jagadeeshan S."/>
            <person name="Jeck W.R."/>
            <person name="Johnson J."/>
            <person name="Jones C.D."/>
            <person name="Jordan W.C."/>
            <person name="Karpen G.H."/>
            <person name="Kataoka E."/>
            <person name="Keightley P.D."/>
            <person name="Kheradpour P."/>
            <person name="Kirkness E.F."/>
            <person name="Koerich L.B."/>
            <person name="Kristiansen K."/>
            <person name="Kudrna D."/>
            <person name="Kulathinal R.J."/>
            <person name="Kumar S."/>
            <person name="Kwok R."/>
            <person name="Lander E."/>
            <person name="Langley C.H."/>
            <person name="Lapoint R."/>
            <person name="Lazzaro B.P."/>
            <person name="Lee S.J."/>
            <person name="Levesque L."/>
            <person name="Li R."/>
            <person name="Lin C.F."/>
            <person name="Lin M.F."/>
            <person name="Lindblad-Toh K."/>
            <person name="Llopart A."/>
            <person name="Long M."/>
            <person name="Low L."/>
            <person name="Lozovsky E."/>
            <person name="Lu J."/>
            <person name="Luo M."/>
            <person name="Machado C.A."/>
            <person name="Makalowski W."/>
            <person name="Marzo M."/>
            <person name="Matsuda M."/>
            <person name="Matzkin L."/>
            <person name="McAllister B."/>
            <person name="McBride C.S."/>
            <person name="McKernan B."/>
            <person name="McKernan K."/>
            <person name="Mendez-Lago M."/>
            <person name="Minx P."/>
            <person name="Mollenhauer M.U."/>
            <person name="Montooth K."/>
            <person name="Mount S.M."/>
            <person name="Mu X."/>
            <person name="Myers E."/>
            <person name="Negre B."/>
            <person name="Newfeld S."/>
            <person name="Nielsen R."/>
            <person name="Noor M.A."/>
            <person name="O'Grady P."/>
            <person name="Pachter L."/>
            <person name="Papaceit M."/>
            <person name="Parisi M.J."/>
            <person name="Parisi M."/>
            <person name="Parts L."/>
            <person name="Pedersen J.S."/>
            <person name="Pesole G."/>
            <person name="Phillippy A.M."/>
            <person name="Ponting C.P."/>
            <person name="Pop M."/>
            <person name="Porcelli D."/>
            <person name="Powell J.R."/>
            <person name="Prohaska S."/>
            <person name="Pruitt K."/>
            <person name="Puig M."/>
            <person name="Quesneville H."/>
            <person name="Ram K.R."/>
            <person name="Rand D."/>
            <person name="Rasmussen M.D."/>
            <person name="Reed L.K."/>
            <person name="Reenan R."/>
            <person name="Reily A."/>
            <person name="Remington K.A."/>
            <person name="Rieger T.T."/>
            <person name="Ritchie M.G."/>
            <person name="Robin C."/>
            <person name="Rogers Y.H."/>
            <person name="Rohde C."/>
            <person name="Rozas J."/>
            <person name="Rubenfield M.J."/>
            <person name="Ruiz A."/>
            <person name="Russo S."/>
            <person name="Salzberg S.L."/>
            <person name="Sanchez-Gracia A."/>
            <person name="Saranga D.J."/>
            <person name="Sato H."/>
            <person name="Schaeffer S.W."/>
            <person name="Schatz M.C."/>
            <person name="Schlenke T."/>
            <person name="Schwartz R."/>
            <person name="Segarra C."/>
            <person name="Singh R.S."/>
            <person name="Sirot L."/>
            <person name="Sirota M."/>
            <person name="Sisneros N.B."/>
            <person name="Smith C.D."/>
            <person name="Smith T.F."/>
            <person name="Spieth J."/>
            <person name="Stage D.E."/>
            <person name="Stark A."/>
            <person name="Stephan W."/>
            <person name="Strausberg R.L."/>
            <person name="Strempel S."/>
            <person name="Sturgill D."/>
            <person name="Sutton G."/>
            <person name="Sutton G.G."/>
            <person name="Tao W."/>
            <person name="Teichmann S."/>
            <person name="Tobari Y.N."/>
            <person name="Tomimura Y."/>
            <person name="Tsolas J.M."/>
            <person name="Valente V.L."/>
            <person name="Venter E."/>
            <person name="Venter J.C."/>
            <person name="Vicario S."/>
            <person name="Vieira F.G."/>
            <person name="Vilella A.J."/>
            <person name="Villasante A."/>
            <person name="Walenz B."/>
            <person name="Wang J."/>
            <person name="Wasserman M."/>
            <person name="Watts T."/>
            <person name="Wilson D."/>
            <person name="Wilson R.K."/>
            <person name="Wing R.A."/>
            <person name="Wolfner M.F."/>
            <person name="Wong A."/>
            <person name="Wong G.K."/>
            <person name="Wu C.I."/>
            <person name="Wu G."/>
            <person name="Yamamoto D."/>
            <person name="Yang H.P."/>
            <person name="Yang S.P."/>
            <person name="Yorke J.A."/>
            <person name="Yoshida K."/>
            <person name="Zdobnov E."/>
            <person name="Zhang P."/>
            <person name="Zhang Y."/>
            <person name="Zimin A.V."/>
            <person name="Baldwin J."/>
            <person name="Abdouelleil A."/>
            <person name="Abdulkadir J."/>
            <person name="Abebe A."/>
            <person name="Abera B."/>
            <person name="Abreu J."/>
            <person name="Acer S.C."/>
            <person name="Aftuck L."/>
            <person name="Alexander A."/>
            <person name="An P."/>
            <person name="Anderson E."/>
            <person name="Anderson S."/>
            <person name="Arachi H."/>
            <person name="Azer M."/>
            <person name="Bachantsang P."/>
            <person name="Barry A."/>
            <person name="Bayul T."/>
            <person name="Berlin A."/>
            <person name="Bessette D."/>
            <person name="Bloom T."/>
            <person name="Blye J."/>
            <person name="Boguslavskiy L."/>
            <person name="Bonnet C."/>
            <person name="Boukhgalter B."/>
            <person name="Bourzgui I."/>
            <person name="Brown A."/>
            <person name="Cahill P."/>
            <person name="Channer S."/>
            <person name="Cheshatsang Y."/>
            <person name="Chuda L."/>
            <person name="Citroen M."/>
            <person name="Collymore A."/>
            <person name="Cooke P."/>
            <person name="Costello M."/>
            <person name="D'Aco K."/>
            <person name="Daza R."/>
            <person name="De Haan G."/>
            <person name="DeGray S."/>
            <person name="DeMaso C."/>
            <person name="Dhargay N."/>
            <person name="Dooley K."/>
            <person name="Dooley E."/>
            <person name="Doricent M."/>
            <person name="Dorje P."/>
            <person name="Dorjee K."/>
            <person name="Dupes A."/>
            <person name="Elong R."/>
            <person name="Falk J."/>
            <person name="Farina A."/>
            <person name="Faro S."/>
            <person name="Ferguson D."/>
            <person name="Fisher S."/>
            <person name="Foley C.D."/>
            <person name="Franke A."/>
            <person name="Friedrich D."/>
            <person name="Gadbois L."/>
            <person name="Gearin G."/>
            <person name="Gearin C.R."/>
            <person name="Giannoukos G."/>
            <person name="Goode T."/>
            <person name="Graham J."/>
            <person name="Grandbois E."/>
            <person name="Grewal S."/>
            <person name="Gyaltsen K."/>
            <person name="Hafez N."/>
            <person name="Hagos B."/>
            <person name="Hall J."/>
            <person name="Henson C."/>
            <person name="Hollinger A."/>
            <person name="Honan T."/>
            <person name="Huard M.D."/>
            <person name="Hughes L."/>
            <person name="Hurhula B."/>
            <person name="Husby M.E."/>
            <person name="Kamat A."/>
            <person name="Kanga B."/>
            <person name="Kashin S."/>
            <person name="Khazanovich D."/>
            <person name="Kisner P."/>
            <person name="Lance K."/>
            <person name="Lara M."/>
            <person name="Lee W."/>
            <person name="Lennon N."/>
            <person name="Letendre F."/>
            <person name="LeVine R."/>
            <person name="Lipovsky A."/>
            <person name="Liu X."/>
            <person name="Liu J."/>
            <person name="Liu S."/>
            <person name="Lokyitsang T."/>
            <person name="Lokyitsang Y."/>
            <person name="Lubonja R."/>
            <person name="Lui A."/>
            <person name="MacDonald P."/>
            <person name="Magnisalis V."/>
            <person name="Maru K."/>
            <person name="Matthews C."/>
            <person name="McCusker W."/>
            <person name="McDonough S."/>
            <person name="Mehta T."/>
            <person name="Meldrim J."/>
            <person name="Meneus L."/>
            <person name="Mihai O."/>
            <person name="Mihalev A."/>
            <person name="Mihova T."/>
            <person name="Mittelman R."/>
            <person name="Mlenga V."/>
            <person name="Montmayeur A."/>
            <person name="Mulrain L."/>
            <person name="Navidi A."/>
            <person name="Naylor J."/>
            <person name="Negash T."/>
            <person name="Nguyen T."/>
            <person name="Nguyen N."/>
            <person name="Nicol R."/>
            <person name="Norbu C."/>
            <person name="Norbu N."/>
            <person name="Novod N."/>
            <person name="O'Neill B."/>
            <person name="Osman S."/>
            <person name="Markiewicz E."/>
            <person name="Oyono O.L."/>
            <person name="Patti C."/>
            <person name="Phunkhang P."/>
            <person name="Pierre F."/>
            <person name="Priest M."/>
            <person name="Raghuraman S."/>
            <person name="Rege F."/>
            <person name="Reyes R."/>
            <person name="Rise C."/>
            <person name="Rogov P."/>
            <person name="Ross K."/>
            <person name="Ryan E."/>
            <person name="Settipalli S."/>
            <person name="Shea T."/>
            <person name="Sherpa N."/>
            <person name="Shi L."/>
            <person name="Shih D."/>
            <person name="Sparrow T."/>
            <person name="Spaulding J."/>
            <person name="Stalker J."/>
            <person name="Stange-Thomann N."/>
            <person name="Stavropoulos S."/>
            <person name="Stone C."/>
            <person name="Strader C."/>
            <person name="Tesfaye S."/>
            <person name="Thomson T."/>
            <person name="Thoulutsang Y."/>
            <person name="Thoulutsang D."/>
            <person name="Topham K."/>
            <person name="Topping I."/>
            <person name="Tsamla T."/>
            <person name="Vassiliev H."/>
            <person name="Vo A."/>
            <person name="Wangchuk T."/>
            <person name="Wangdi T."/>
            <person name="Weiand M."/>
            <person name="Wilkinson J."/>
            <person name="Wilson A."/>
            <person name="Yadav S."/>
            <person name="Young G."/>
            <person name="Yu Q."/>
            <person name="Zembek L."/>
            <person name="Zhong D."/>
            <person name="Zimmer A."/>
            <person name="Zwirko Z."/>
            <person name="Jaffe D.B."/>
            <person name="Alvarez P."/>
            <person name="Brockman W."/>
            <person name="Butler J."/>
            <person name="Chin C."/>
            <person name="Gnerre S."/>
            <person name="Grabherr M."/>
            <person name="Kleber M."/>
            <person name="Mauceli E."/>
            <person name="MacCallum I."/>
        </authorList>
    </citation>
    <scope>NUCLEOTIDE SEQUENCE [LARGE SCALE GENOMIC DNA]</scope>
    <source>
        <strain evidence="10">Tucson 15010-1051.87</strain>
    </source>
</reference>
<dbReference type="GO" id="GO:0032040">
    <property type="term" value="C:small-subunit processome"/>
    <property type="evidence" value="ECO:0007669"/>
    <property type="project" value="TreeGrafter"/>
</dbReference>
<dbReference type="EMBL" id="CH940651">
    <property type="protein sequence ID" value="EDW65692.2"/>
    <property type="molecule type" value="Genomic_DNA"/>
</dbReference>
<dbReference type="OrthoDB" id="10251154at2759"/>
<protein>
    <submittedName>
        <fullName evidence="9">Uncharacterized protein, isoform B</fullName>
    </submittedName>
</protein>
<dbReference type="eggNOG" id="KOG1272">
    <property type="taxonomic scope" value="Eukaryota"/>
</dbReference>
<dbReference type="PANTHER" id="PTHR14085">
    <property type="entry name" value="WD-REPEAT PROTEIN BING4"/>
    <property type="match status" value="1"/>
</dbReference>
<evidence type="ECO:0000256" key="6">
    <source>
        <dbReference type="PROSITE-ProRule" id="PRU00221"/>
    </source>
</evidence>
<dbReference type="GO" id="GO:0030686">
    <property type="term" value="C:90S preribosome"/>
    <property type="evidence" value="ECO:0007669"/>
    <property type="project" value="TreeGrafter"/>
</dbReference>
<dbReference type="PANTHER" id="PTHR14085:SF3">
    <property type="entry name" value="WD REPEAT-CONTAINING PROTEIN 46"/>
    <property type="match status" value="1"/>
</dbReference>
<name>B4M1Y8_DROVI</name>
<feature type="repeat" description="WD" evidence="6">
    <location>
        <begin position="325"/>
        <end position="366"/>
    </location>
</feature>
<dbReference type="SMR" id="B4M1Y8"/>
<dbReference type="FunFam" id="2.130.10.10:FF:000378">
    <property type="entry name" value="U3 small nucleolar RNA-associated protein 7"/>
    <property type="match status" value="1"/>
</dbReference>
<proteinExistence type="predicted"/>
<dbReference type="InterPro" id="IPR001680">
    <property type="entry name" value="WD40_rpt"/>
</dbReference>
<feature type="compositionally biased region" description="Basic residues" evidence="7">
    <location>
        <begin position="599"/>
        <end position="609"/>
    </location>
</feature>
<keyword evidence="10" id="KW-1185">Reference proteome</keyword>
<dbReference type="Pfam" id="PF08149">
    <property type="entry name" value="BING4CT"/>
    <property type="match status" value="1"/>
</dbReference>
<dbReference type="Proteomes" id="UP000008792">
    <property type="component" value="Unassembled WGS sequence"/>
</dbReference>
<dbReference type="AlphaFoldDB" id="B4M1Y8"/>
<gene>
    <name evidence="9" type="primary">Dvir\GJ18764</name>
    <name evidence="9" type="ORF">Dvir_GJ18764</name>
</gene>
<evidence type="ECO:0000256" key="3">
    <source>
        <dbReference type="ARBA" id="ARBA00022574"/>
    </source>
</evidence>
<dbReference type="PROSITE" id="PS50294">
    <property type="entry name" value="WD_REPEATS_REGION"/>
    <property type="match status" value="1"/>
</dbReference>
<dbReference type="Gene3D" id="2.130.10.10">
    <property type="entry name" value="YVTN repeat-like/Quinoprotein amine dehydrogenase"/>
    <property type="match status" value="1"/>
</dbReference>